<gene>
    <name evidence="1" type="ORF">SAMN06296036_1195</name>
</gene>
<reference evidence="2" key="1">
    <citation type="submission" date="2017-04" db="EMBL/GenBank/DDBJ databases">
        <authorList>
            <person name="Varghese N."/>
            <person name="Submissions S."/>
        </authorList>
    </citation>
    <scope>NUCLEOTIDE SEQUENCE [LARGE SCALE GENOMIC DNA]</scope>
    <source>
        <strain evidence="2">RKEM611</strain>
    </source>
</reference>
<evidence type="ECO:0000313" key="2">
    <source>
        <dbReference type="Proteomes" id="UP000192907"/>
    </source>
</evidence>
<name>A0A1Y6CF23_9BACT</name>
<dbReference type="RefSeq" id="WP_132322495.1">
    <property type="nucleotide sequence ID" value="NZ_FWZT01000019.1"/>
</dbReference>
<evidence type="ECO:0000313" key="1">
    <source>
        <dbReference type="EMBL" id="SMF57714.1"/>
    </source>
</evidence>
<sequence>MKILLPFAESRGKALKSGLYYGAELGLLIGKEWGLNMAYGAYNGIPVLQLSLGLFFGAEG</sequence>
<organism evidence="1 2">
    <name type="scientific">Pseudobacteriovorax antillogorgiicola</name>
    <dbReference type="NCBI Taxonomy" id="1513793"/>
    <lineage>
        <taxon>Bacteria</taxon>
        <taxon>Pseudomonadati</taxon>
        <taxon>Bdellovibrionota</taxon>
        <taxon>Oligoflexia</taxon>
        <taxon>Oligoflexales</taxon>
        <taxon>Pseudobacteriovoracaceae</taxon>
        <taxon>Pseudobacteriovorax</taxon>
    </lineage>
</organism>
<accession>A0A1Y6CF23</accession>
<proteinExistence type="predicted"/>
<dbReference type="EMBL" id="FWZT01000019">
    <property type="protein sequence ID" value="SMF57714.1"/>
    <property type="molecule type" value="Genomic_DNA"/>
</dbReference>
<keyword evidence="2" id="KW-1185">Reference proteome</keyword>
<dbReference type="Proteomes" id="UP000192907">
    <property type="component" value="Unassembled WGS sequence"/>
</dbReference>
<protein>
    <submittedName>
        <fullName evidence="1">Uncharacterized protein</fullName>
    </submittedName>
</protein>
<dbReference type="AlphaFoldDB" id="A0A1Y6CF23"/>